<dbReference type="Gene3D" id="2.60.120.620">
    <property type="entry name" value="q2cbj1_9rhob like domain"/>
    <property type="match status" value="1"/>
</dbReference>
<dbReference type="NCBIfam" id="TIGR02466">
    <property type="entry name" value="TIGR02466 family protein"/>
    <property type="match status" value="1"/>
</dbReference>
<gene>
    <name evidence="1" type="ORF">METZ01_LOCUS175885</name>
</gene>
<organism evidence="1">
    <name type="scientific">marine metagenome</name>
    <dbReference type="NCBI Taxonomy" id="408172"/>
    <lineage>
        <taxon>unclassified sequences</taxon>
        <taxon>metagenomes</taxon>
        <taxon>ecological metagenomes</taxon>
    </lineage>
</organism>
<name>A0A382CBE9_9ZZZZ</name>
<dbReference type="AlphaFoldDB" id="A0A382CBE9"/>
<dbReference type="Pfam" id="PF13759">
    <property type="entry name" value="2OG-FeII_Oxy_5"/>
    <property type="match status" value="1"/>
</dbReference>
<dbReference type="EMBL" id="UINC01033557">
    <property type="protein sequence ID" value="SVB23031.1"/>
    <property type="molecule type" value="Genomic_DNA"/>
</dbReference>
<sequence>MLNNYVLNLKEKDKGRIVTNYGGWQSNMIKSKIHEDLSPSENTDIIEKFIESLQNAINECVKMAGLMDLQICDYWWNINYKGDYNKPHHHSDSILSGVYYIDIPEDNMGDIHFEREDPAQYFLPRYMPTRNKLTSTRATYKPKTGGLLIFPSWVTHSVDGNKTDKPRISMSFNTTIARTPANDELARMNGFKI</sequence>
<dbReference type="SUPFAM" id="SSF51197">
    <property type="entry name" value="Clavaminate synthase-like"/>
    <property type="match status" value="1"/>
</dbReference>
<evidence type="ECO:0000313" key="1">
    <source>
        <dbReference type="EMBL" id="SVB23031.1"/>
    </source>
</evidence>
<evidence type="ECO:0008006" key="2">
    <source>
        <dbReference type="Google" id="ProtNLM"/>
    </source>
</evidence>
<dbReference type="InterPro" id="IPR012668">
    <property type="entry name" value="CHP02466"/>
</dbReference>
<proteinExistence type="predicted"/>
<reference evidence="1" key="1">
    <citation type="submission" date="2018-05" db="EMBL/GenBank/DDBJ databases">
        <authorList>
            <person name="Lanie J.A."/>
            <person name="Ng W.-L."/>
            <person name="Kazmierczak K.M."/>
            <person name="Andrzejewski T.M."/>
            <person name="Davidsen T.M."/>
            <person name="Wayne K.J."/>
            <person name="Tettelin H."/>
            <person name="Glass J.I."/>
            <person name="Rusch D."/>
            <person name="Podicherti R."/>
            <person name="Tsui H.-C.T."/>
            <person name="Winkler M.E."/>
        </authorList>
    </citation>
    <scope>NUCLEOTIDE SEQUENCE</scope>
</reference>
<protein>
    <recommendedName>
        <fullName evidence="2">Prolyl 4-hydroxylase alpha subunit Fe(2+) 2OG dioxygenase domain-containing protein</fullName>
    </recommendedName>
</protein>
<accession>A0A382CBE9</accession>